<dbReference type="InterPro" id="IPR005821">
    <property type="entry name" value="Ion_trans_dom"/>
</dbReference>
<organism evidence="12 13">
    <name type="scientific">Thelohanellus kitauei</name>
    <name type="common">Myxosporean</name>
    <dbReference type="NCBI Taxonomy" id="669202"/>
    <lineage>
        <taxon>Eukaryota</taxon>
        <taxon>Metazoa</taxon>
        <taxon>Cnidaria</taxon>
        <taxon>Myxozoa</taxon>
        <taxon>Myxosporea</taxon>
        <taxon>Bivalvulida</taxon>
        <taxon>Platysporina</taxon>
        <taxon>Myxobolidae</taxon>
        <taxon>Thelohanellus</taxon>
    </lineage>
</organism>
<dbReference type="Proteomes" id="UP000031668">
    <property type="component" value="Unassembled WGS sequence"/>
</dbReference>
<evidence type="ECO:0000256" key="4">
    <source>
        <dbReference type="ARBA" id="ARBA00022737"/>
    </source>
</evidence>
<dbReference type="GO" id="GO:1902495">
    <property type="term" value="C:transmembrane transporter complex"/>
    <property type="evidence" value="ECO:0007669"/>
    <property type="project" value="TreeGrafter"/>
</dbReference>
<evidence type="ECO:0000256" key="1">
    <source>
        <dbReference type="ARBA" id="ARBA00004141"/>
    </source>
</evidence>
<feature type="domain" description="Ion transport" evidence="11">
    <location>
        <begin position="14"/>
        <end position="78"/>
    </location>
</feature>
<keyword evidence="8 10" id="KW-0472">Membrane</keyword>
<dbReference type="EMBL" id="JWZT01000767">
    <property type="protein sequence ID" value="KII73566.1"/>
    <property type="molecule type" value="Genomic_DNA"/>
</dbReference>
<evidence type="ECO:0000313" key="12">
    <source>
        <dbReference type="EMBL" id="KII73566.1"/>
    </source>
</evidence>
<dbReference type="Pfam" id="PF00520">
    <property type="entry name" value="Ion_trans"/>
    <property type="match status" value="1"/>
</dbReference>
<evidence type="ECO:0000256" key="5">
    <source>
        <dbReference type="ARBA" id="ARBA00022989"/>
    </source>
</evidence>
<dbReference type="PANTHER" id="PTHR47143">
    <property type="entry name" value="TRANSIENT RECEPTOR POTENTIAL CATION CHANNEL PROTEIN PAINLESS"/>
    <property type="match status" value="1"/>
</dbReference>
<keyword evidence="3 10" id="KW-0812">Transmembrane</keyword>
<evidence type="ECO:0000256" key="6">
    <source>
        <dbReference type="ARBA" id="ARBA00023043"/>
    </source>
</evidence>
<comment type="caution">
    <text evidence="12">The sequence shown here is derived from an EMBL/GenBank/DDBJ whole genome shotgun (WGS) entry which is preliminary data.</text>
</comment>
<reference evidence="12 13" key="1">
    <citation type="journal article" date="2014" name="Genome Biol. Evol.">
        <title>The genome of the myxosporean Thelohanellus kitauei shows adaptations to nutrient acquisition within its fish host.</title>
        <authorList>
            <person name="Yang Y."/>
            <person name="Xiong J."/>
            <person name="Zhou Z."/>
            <person name="Huo F."/>
            <person name="Miao W."/>
            <person name="Ran C."/>
            <person name="Liu Y."/>
            <person name="Zhang J."/>
            <person name="Feng J."/>
            <person name="Wang M."/>
            <person name="Wang M."/>
            <person name="Wang L."/>
            <person name="Yao B."/>
        </authorList>
    </citation>
    <scope>NUCLEOTIDE SEQUENCE [LARGE SCALE GENOMIC DNA]</scope>
    <source>
        <strain evidence="12">Wuqing</strain>
    </source>
</reference>
<protein>
    <recommendedName>
        <fullName evidence="11">Ion transport domain-containing protein</fullName>
    </recommendedName>
</protein>
<keyword evidence="2" id="KW-0813">Transport</keyword>
<dbReference type="OrthoDB" id="5986774at2759"/>
<evidence type="ECO:0000256" key="2">
    <source>
        <dbReference type="ARBA" id="ARBA00022448"/>
    </source>
</evidence>
<proteinExistence type="predicted"/>
<evidence type="ECO:0000256" key="3">
    <source>
        <dbReference type="ARBA" id="ARBA00022692"/>
    </source>
</evidence>
<keyword evidence="7" id="KW-0406">Ion transport</keyword>
<keyword evidence="5 10" id="KW-1133">Transmembrane helix</keyword>
<dbReference type="InterPro" id="IPR052076">
    <property type="entry name" value="TRP_cation_channel"/>
</dbReference>
<evidence type="ECO:0000256" key="10">
    <source>
        <dbReference type="SAM" id="Phobius"/>
    </source>
</evidence>
<keyword evidence="9" id="KW-0407">Ion channel</keyword>
<dbReference type="GO" id="GO:0005216">
    <property type="term" value="F:monoatomic ion channel activity"/>
    <property type="evidence" value="ECO:0007669"/>
    <property type="project" value="InterPro"/>
</dbReference>
<evidence type="ECO:0000256" key="7">
    <source>
        <dbReference type="ARBA" id="ARBA00023065"/>
    </source>
</evidence>
<keyword evidence="13" id="KW-1185">Reference proteome</keyword>
<keyword evidence="6" id="KW-0040">ANK repeat</keyword>
<evidence type="ECO:0000313" key="13">
    <source>
        <dbReference type="Proteomes" id="UP000031668"/>
    </source>
</evidence>
<sequence>MYDQIANDWNLHRNAFIKKFVPTLGETEFDTFYNTQGETLLPVAYFLFLLFLFANSVVFMNLLVGLAVDDIQGVQSKAFLKRVALRTIGITQSFSRKLFSQMKLKAIQYGYGGSLNLTHFNTARLHDQFESAQLSRKEMKDAFKIQ</sequence>
<accession>A0A0C2N1R0</accession>
<dbReference type="AlphaFoldDB" id="A0A0C2N1R0"/>
<keyword evidence="4" id="KW-0677">Repeat</keyword>
<name>A0A0C2N1R0_THEKT</name>
<evidence type="ECO:0000256" key="8">
    <source>
        <dbReference type="ARBA" id="ARBA00023136"/>
    </source>
</evidence>
<evidence type="ECO:0000259" key="11">
    <source>
        <dbReference type="Pfam" id="PF00520"/>
    </source>
</evidence>
<gene>
    <name evidence="12" type="ORF">RF11_12540</name>
</gene>
<comment type="subcellular location">
    <subcellularLocation>
        <location evidence="1">Membrane</location>
        <topology evidence="1">Multi-pass membrane protein</topology>
    </subcellularLocation>
</comment>
<evidence type="ECO:0000256" key="9">
    <source>
        <dbReference type="ARBA" id="ARBA00023303"/>
    </source>
</evidence>
<dbReference type="PANTHER" id="PTHR47143:SF3">
    <property type="entry name" value="PWWP DOMAIN-CONTAINING PROTEIN"/>
    <property type="match status" value="1"/>
</dbReference>
<feature type="transmembrane region" description="Helical" evidence="10">
    <location>
        <begin position="43"/>
        <end position="68"/>
    </location>
</feature>